<organism evidence="2 3">
    <name type="scientific">Sphagnum jensenii</name>
    <dbReference type="NCBI Taxonomy" id="128206"/>
    <lineage>
        <taxon>Eukaryota</taxon>
        <taxon>Viridiplantae</taxon>
        <taxon>Streptophyta</taxon>
        <taxon>Embryophyta</taxon>
        <taxon>Bryophyta</taxon>
        <taxon>Sphagnophytina</taxon>
        <taxon>Sphagnopsida</taxon>
        <taxon>Sphagnales</taxon>
        <taxon>Sphagnaceae</taxon>
        <taxon>Sphagnum</taxon>
    </lineage>
</organism>
<accession>A0ABP0VY43</accession>
<feature type="region of interest" description="Disordered" evidence="1">
    <location>
        <begin position="121"/>
        <end position="148"/>
    </location>
</feature>
<dbReference type="Proteomes" id="UP001497444">
    <property type="component" value="Chromosome 12"/>
</dbReference>
<proteinExistence type="predicted"/>
<gene>
    <name evidence="2" type="ORF">CSSPJE1EN1_LOCUS4907</name>
</gene>
<reference evidence="2" key="1">
    <citation type="submission" date="2024-02" db="EMBL/GenBank/DDBJ databases">
        <authorList>
            <consortium name="ELIXIR-Norway"/>
            <consortium name="Elixir Norway"/>
        </authorList>
    </citation>
    <scope>NUCLEOTIDE SEQUENCE</scope>
</reference>
<evidence type="ECO:0000313" key="2">
    <source>
        <dbReference type="EMBL" id="CAK9259429.1"/>
    </source>
</evidence>
<dbReference type="EMBL" id="OZ020107">
    <property type="protein sequence ID" value="CAK9259429.1"/>
    <property type="molecule type" value="Genomic_DNA"/>
</dbReference>
<evidence type="ECO:0000256" key="1">
    <source>
        <dbReference type="SAM" id="MobiDB-lite"/>
    </source>
</evidence>
<name>A0ABP0VY43_9BRYO</name>
<dbReference type="PANTHER" id="PTHR33401">
    <property type="entry name" value="LIGHT-HARVESTING COMPLEX-LIKE PROTEIN OHP2, CHLOROPLASTIC"/>
    <property type="match status" value="1"/>
</dbReference>
<feature type="region of interest" description="Disordered" evidence="1">
    <location>
        <begin position="31"/>
        <end position="80"/>
    </location>
</feature>
<protein>
    <submittedName>
        <fullName evidence="2">Uncharacterized protein</fullName>
    </submittedName>
</protein>
<feature type="compositionally biased region" description="Acidic residues" evidence="1">
    <location>
        <begin position="124"/>
        <end position="138"/>
    </location>
</feature>
<evidence type="ECO:0000313" key="3">
    <source>
        <dbReference type="Proteomes" id="UP001497444"/>
    </source>
</evidence>
<dbReference type="PANTHER" id="PTHR33401:SF13">
    <property type="entry name" value="EXPRESSED PROTEIN"/>
    <property type="match status" value="1"/>
</dbReference>
<sequence length="148" mass="15531">MTPSSAPVVPLPPPPVASAAAVANESPCGINGHSRVPSVKLPGKSNLKQSFPSAYNHAPNNGARVSSRAEEEHLANPEPGEDYATAAAGAADVVVNEPEEKRHCKVQWIDNFGEDLAQIHEFEPSDSGDSEDDDDDGESSQACTCVIQ</sequence>
<keyword evidence="3" id="KW-1185">Reference proteome</keyword>